<evidence type="ECO:0000313" key="1">
    <source>
        <dbReference type="EMBL" id="KAK3044131.1"/>
    </source>
</evidence>
<evidence type="ECO:0000313" key="2">
    <source>
        <dbReference type="Proteomes" id="UP001186974"/>
    </source>
</evidence>
<organism evidence="1 2">
    <name type="scientific">Coniosporium uncinatum</name>
    <dbReference type="NCBI Taxonomy" id="93489"/>
    <lineage>
        <taxon>Eukaryota</taxon>
        <taxon>Fungi</taxon>
        <taxon>Dikarya</taxon>
        <taxon>Ascomycota</taxon>
        <taxon>Pezizomycotina</taxon>
        <taxon>Dothideomycetes</taxon>
        <taxon>Dothideomycetes incertae sedis</taxon>
        <taxon>Coniosporium</taxon>
    </lineage>
</organism>
<proteinExistence type="predicted"/>
<comment type="caution">
    <text evidence="1">The sequence shown here is derived from an EMBL/GenBank/DDBJ whole genome shotgun (WGS) entry which is preliminary data.</text>
</comment>
<dbReference type="EMBL" id="JAWDJW010012385">
    <property type="protein sequence ID" value="KAK3044131.1"/>
    <property type="molecule type" value="Genomic_DNA"/>
</dbReference>
<reference evidence="1" key="1">
    <citation type="submission" date="2024-09" db="EMBL/GenBank/DDBJ databases">
        <title>Black Yeasts Isolated from many extreme environments.</title>
        <authorList>
            <person name="Coleine C."/>
            <person name="Stajich J.E."/>
            <person name="Selbmann L."/>
        </authorList>
    </citation>
    <scope>NUCLEOTIDE SEQUENCE</scope>
    <source>
        <strain evidence="1">CCFEE 5737</strain>
    </source>
</reference>
<name>A0ACC3CT24_9PEZI</name>
<accession>A0ACC3CT24</accession>
<feature type="non-terminal residue" evidence="1">
    <location>
        <position position="310"/>
    </location>
</feature>
<dbReference type="Proteomes" id="UP001186974">
    <property type="component" value="Unassembled WGS sequence"/>
</dbReference>
<sequence length="310" mass="34558">AKWSKESRIDRVPERVLPKDFLWGFATASYQIEGAPHADGRGDSIWDTFCRKPGKITDGTNGDVCCDSYNRIDEDIALLKSTGAKAYRFSVAWSRIIPLGGRNDPIAQAGIDYYARLVDGLIAAGIEPMVTLYHWDLPQGLEDRYGGLRNKDEFVADFTNYAEVMFKALGSKVKYWITFNEPWCSAILGHSAGVHAPGRGTDRSRNEEGDSGVEPWIVGHNCLVAHGSAVKVYREQFQAKDGGKIAITLNGDWAEPFDPDDPADVEASQRKLEFSIGWYADPIYLGHYPDSMRQQLGDRLPTFTDEELTL</sequence>
<gene>
    <name evidence="1" type="primary">BGL1B</name>
    <name evidence="1" type="ORF">LTS18_002101</name>
</gene>
<feature type="non-terminal residue" evidence="1">
    <location>
        <position position="1"/>
    </location>
</feature>
<keyword evidence="2" id="KW-1185">Reference proteome</keyword>
<protein>
    <submittedName>
        <fullName evidence="1">Beta-glucosidase 1B</fullName>
    </submittedName>
</protein>